<feature type="transmembrane region" description="Helical" evidence="5">
    <location>
        <begin position="238"/>
        <end position="260"/>
    </location>
</feature>
<dbReference type="Pfam" id="PF01943">
    <property type="entry name" value="Polysacc_synt"/>
    <property type="match status" value="1"/>
</dbReference>
<evidence type="ECO:0000313" key="7">
    <source>
        <dbReference type="Proteomes" id="UP000017813"/>
    </source>
</evidence>
<reference evidence="6 7" key="1">
    <citation type="submission" date="2010-03" db="EMBL/GenBank/DDBJ databases">
        <authorList>
            <consortium name="The Broad Institute Genome Sequencing Platform"/>
            <person name="Ward D."/>
            <person name="Earl A."/>
            <person name="Feldgarden M."/>
            <person name="Gevers D."/>
            <person name="Young S."/>
            <person name="Zeng Q."/>
            <person name="Koehrsen M."/>
            <person name="Alvarado L."/>
            <person name="Berlin A.M."/>
            <person name="Borenstein D."/>
            <person name="Chapman S.B."/>
            <person name="Chen Z."/>
            <person name="Engels R."/>
            <person name="Freedman E."/>
            <person name="Gellesch M."/>
            <person name="Goldberg J."/>
            <person name="Griggs A."/>
            <person name="Gujja S."/>
            <person name="Heilman E.R."/>
            <person name="Heiman D.I."/>
            <person name="Hepburn T.A."/>
            <person name="Howarth C."/>
            <person name="Jen D."/>
            <person name="Larson L."/>
            <person name="Mehta T."/>
            <person name="Park D."/>
            <person name="Pearson M."/>
            <person name="Richards J."/>
            <person name="Roberts A."/>
            <person name="Saif S."/>
            <person name="Shea T.D."/>
            <person name="Shenoy N."/>
            <person name="Sisk P."/>
            <person name="Stolte C."/>
            <person name="Sykes S.N."/>
            <person name="Walk T."/>
            <person name="White J."/>
            <person name="Yandava C."/>
            <person name="Izard J."/>
            <person name="Baranova O.V."/>
            <person name="Blanton J.M."/>
            <person name="Tanner A.C."/>
            <person name="Dewhirst F."/>
            <person name="Haas B."/>
            <person name="Nusbaum C."/>
            <person name="Birren B."/>
        </authorList>
    </citation>
    <scope>NUCLEOTIDE SEQUENCE [LARGE SCALE GENOMIC DNA]</scope>
    <source>
        <strain evidence="6 7">ATCC 29453</strain>
    </source>
</reference>
<evidence type="ECO:0000256" key="1">
    <source>
        <dbReference type="ARBA" id="ARBA00004141"/>
    </source>
</evidence>
<keyword evidence="4 5" id="KW-0472">Membrane</keyword>
<feature type="transmembrane region" description="Helical" evidence="5">
    <location>
        <begin position="40"/>
        <end position="56"/>
    </location>
</feature>
<evidence type="ECO:0000256" key="3">
    <source>
        <dbReference type="ARBA" id="ARBA00022989"/>
    </source>
</evidence>
<accession>V9H9G3</accession>
<dbReference type="EMBL" id="ADCY02000002">
    <property type="protein sequence ID" value="EFG31735.1"/>
    <property type="molecule type" value="Genomic_DNA"/>
</dbReference>
<dbReference type="HOGENOM" id="CLU_022017_7_0_4"/>
<sequence length="403" mass="45348">MKILKDSAIYLFGELFAKALPFLLLPYLTRKLGAAGFGEMSYYQTILSLCALAFGLSQDGALARYFYFYGKRNMPNVMVTGYLYTFTLTAISLLFAWYQQSWILAIVILAASSQTLLGTQLAWRQCQKRAFAYTLIQIGSGALGAVLTIVLLEWMSNQMILWRFMALLLANAVVVCVAYGLTRHEARPRLSWRKCQLSARYIFAFGLPLLMHHASGFIKGQLDRILIYQQYSAEQLGVYAAALQIASILSVLLMSVNKATIPYYYQSLKKGSLNSTKVRKYALTSLLIAPMPAGFAFMLPEKFITWLLGAGYVGTHHYLCLFLLGFGLTIPYFLLVNYLFYYGKNKLIASISLLSTSAYLIALFTANQFGLKWIPLAMITGNIAILPILYYFVRDSRHVSINH</sequence>
<keyword evidence="7" id="KW-1185">Reference proteome</keyword>
<feature type="transmembrane region" description="Helical" evidence="5">
    <location>
        <begin position="160"/>
        <end position="181"/>
    </location>
</feature>
<gene>
    <name evidence="6" type="ORF">HMPREF9021_00132</name>
</gene>
<evidence type="ECO:0000256" key="4">
    <source>
        <dbReference type="ARBA" id="ARBA00023136"/>
    </source>
</evidence>
<feature type="transmembrane region" description="Helical" evidence="5">
    <location>
        <begin position="373"/>
        <end position="393"/>
    </location>
</feature>
<feature type="transmembrane region" description="Helical" evidence="5">
    <location>
        <begin position="281"/>
        <end position="299"/>
    </location>
</feature>
<feature type="transmembrane region" description="Helical" evidence="5">
    <location>
        <begin position="130"/>
        <end position="154"/>
    </location>
</feature>
<protein>
    <recommendedName>
        <fullName evidence="8">Polysaccharide biosynthesis protein C-terminal domain-containing protein</fullName>
    </recommendedName>
</protein>
<dbReference type="PANTHER" id="PTHR43424">
    <property type="entry name" value="LOCUS PUTATIVE PROTEIN 1-RELATED"/>
    <property type="match status" value="1"/>
</dbReference>
<dbReference type="Proteomes" id="UP000017813">
    <property type="component" value="Unassembled WGS sequence"/>
</dbReference>
<feature type="transmembrane region" description="Helical" evidence="5">
    <location>
        <begin position="7"/>
        <end position="28"/>
    </location>
</feature>
<name>V9H9G3_9NEIS</name>
<feature type="transmembrane region" description="Helical" evidence="5">
    <location>
        <begin position="102"/>
        <end position="123"/>
    </location>
</feature>
<feature type="transmembrane region" description="Helical" evidence="5">
    <location>
        <begin position="77"/>
        <end position="96"/>
    </location>
</feature>
<evidence type="ECO:0000313" key="6">
    <source>
        <dbReference type="EMBL" id="EFG31735.1"/>
    </source>
</evidence>
<dbReference type="RefSeq" id="WP_002641057.1">
    <property type="nucleotide sequence ID" value="NZ_CP019448.1"/>
</dbReference>
<organism evidence="6 7">
    <name type="scientific">Simonsiella muelleri ATCC 29453</name>
    <dbReference type="NCBI Taxonomy" id="641147"/>
    <lineage>
        <taxon>Bacteria</taxon>
        <taxon>Pseudomonadati</taxon>
        <taxon>Pseudomonadota</taxon>
        <taxon>Betaproteobacteria</taxon>
        <taxon>Neisseriales</taxon>
        <taxon>Neisseriaceae</taxon>
        <taxon>Simonsiella</taxon>
    </lineage>
</organism>
<dbReference type="AlphaFoldDB" id="V9H9G3"/>
<dbReference type="PANTHER" id="PTHR43424:SF1">
    <property type="entry name" value="LOCUS PUTATIVE PROTEIN 1-RELATED"/>
    <property type="match status" value="1"/>
</dbReference>
<dbReference type="OrthoDB" id="9815248at2"/>
<feature type="transmembrane region" description="Helical" evidence="5">
    <location>
        <begin position="319"/>
        <end position="340"/>
    </location>
</feature>
<evidence type="ECO:0000256" key="5">
    <source>
        <dbReference type="SAM" id="Phobius"/>
    </source>
</evidence>
<dbReference type="InterPro" id="IPR052556">
    <property type="entry name" value="PolySynth_Transporter"/>
</dbReference>
<comment type="caution">
    <text evidence="6">The sequence shown here is derived from an EMBL/GenBank/DDBJ whole genome shotgun (WGS) entry which is preliminary data.</text>
</comment>
<feature type="transmembrane region" description="Helical" evidence="5">
    <location>
        <begin position="347"/>
        <end position="367"/>
    </location>
</feature>
<dbReference type="STRING" id="641147.HMPREF9021_00132"/>
<dbReference type="eggNOG" id="COG2244">
    <property type="taxonomic scope" value="Bacteria"/>
</dbReference>
<comment type="subcellular location">
    <subcellularLocation>
        <location evidence="1">Membrane</location>
        <topology evidence="1">Multi-pass membrane protein</topology>
    </subcellularLocation>
</comment>
<dbReference type="GO" id="GO:0016020">
    <property type="term" value="C:membrane"/>
    <property type="evidence" value="ECO:0007669"/>
    <property type="project" value="UniProtKB-SubCell"/>
</dbReference>
<reference evidence="6 7" key="2">
    <citation type="submission" date="2011-10" db="EMBL/GenBank/DDBJ databases">
        <title>The Genome Sequence of Simonsiella muelleri ATCC 29453.</title>
        <authorList>
            <consortium name="The Broad Institute Genome Sequencing Platform"/>
            <consortium name="The Broad Institute Genome Sequencing Center for Infectious Disease"/>
            <person name="Earl A."/>
            <person name="Ward D."/>
            <person name="Feldgarden M."/>
            <person name="Gevers D."/>
            <person name="Izard J."/>
            <person name="Baranova O.V."/>
            <person name="Blanton J.M."/>
            <person name="Tanner A.C."/>
            <person name="Dewhirst F."/>
            <person name="Young S.K."/>
            <person name="Zeng Q."/>
            <person name="Gargeya S."/>
            <person name="Fitzgerald M."/>
            <person name="Haas B."/>
            <person name="Abouelleil A."/>
            <person name="Alvarado L."/>
            <person name="Arachchi H.M."/>
            <person name="Berlin A."/>
            <person name="Brown A."/>
            <person name="Chapman S.B."/>
            <person name="Chen Z."/>
            <person name="Dunbar C."/>
            <person name="Freedman E."/>
            <person name="Gearin G."/>
            <person name="Goldberg J."/>
            <person name="Griggs A."/>
            <person name="Gujja S."/>
            <person name="Heiman D."/>
            <person name="Howarth C."/>
            <person name="Larson L."/>
            <person name="Lui A."/>
            <person name="MacDonald P.J.P."/>
            <person name="Montmayeur A."/>
            <person name="Murphy C."/>
            <person name="Neiman D."/>
            <person name="Pearson M."/>
            <person name="Priest M."/>
            <person name="Roberts A."/>
            <person name="Saif S."/>
            <person name="Shea T."/>
            <person name="Shenoy N."/>
            <person name="Sisk P."/>
            <person name="Stolte C."/>
            <person name="Sykes S."/>
            <person name="Wortman J."/>
            <person name="Nusbaum C."/>
            <person name="Birren B."/>
        </authorList>
    </citation>
    <scope>NUCLEOTIDE SEQUENCE [LARGE SCALE GENOMIC DNA]</scope>
    <source>
        <strain evidence="6 7">ATCC 29453</strain>
    </source>
</reference>
<feature type="transmembrane region" description="Helical" evidence="5">
    <location>
        <begin position="201"/>
        <end position="218"/>
    </location>
</feature>
<keyword evidence="2 5" id="KW-0812">Transmembrane</keyword>
<dbReference type="KEGG" id="smur:BWP33_01920"/>
<evidence type="ECO:0000256" key="2">
    <source>
        <dbReference type="ARBA" id="ARBA00022692"/>
    </source>
</evidence>
<proteinExistence type="predicted"/>
<dbReference type="InterPro" id="IPR002797">
    <property type="entry name" value="Polysacc_synth"/>
</dbReference>
<evidence type="ECO:0008006" key="8">
    <source>
        <dbReference type="Google" id="ProtNLM"/>
    </source>
</evidence>
<keyword evidence="3 5" id="KW-1133">Transmembrane helix</keyword>